<protein>
    <submittedName>
        <fullName evidence="5">Capsular polysaccharide phosphotransferase LcbA</fullName>
        <ecNumber evidence="5">2.7.-.-</ecNumber>
    </submittedName>
</protein>
<dbReference type="InterPro" id="IPR021520">
    <property type="entry name" value="Stealth_CR2"/>
</dbReference>
<accession>G4CM14</accession>
<dbReference type="PATRIC" id="fig|1030841.3.peg.133"/>
<keyword evidence="2 5" id="KW-0808">Transferase</keyword>
<comment type="caution">
    <text evidence="5">The sequence shown here is derived from an EMBL/GenBank/DDBJ whole genome shotgun (WGS) entry which is preliminary data.</text>
</comment>
<name>G4CM14_9NEIS</name>
<gene>
    <name evidence="5" type="primary">lcbA</name>
    <name evidence="5" type="ORF">HMPREF9370_0123</name>
</gene>
<dbReference type="InterPro" id="IPR047141">
    <property type="entry name" value="Stealth"/>
</dbReference>
<dbReference type="Pfam" id="PF11380">
    <property type="entry name" value="Stealth_CR2"/>
    <property type="match status" value="1"/>
</dbReference>
<dbReference type="AlphaFoldDB" id="G4CM14"/>
<dbReference type="HOGENOM" id="CLU_043224_1_0_4"/>
<proteinExistence type="inferred from homology"/>
<evidence type="ECO:0000259" key="4">
    <source>
        <dbReference type="Pfam" id="PF11380"/>
    </source>
</evidence>
<keyword evidence="6" id="KW-1185">Reference proteome</keyword>
<comment type="similarity">
    <text evidence="1">Belongs to the stealth family.</text>
</comment>
<evidence type="ECO:0000256" key="1">
    <source>
        <dbReference type="ARBA" id="ARBA00007583"/>
    </source>
</evidence>
<feature type="domain" description="Stealth protein CR2 conserved region 2" evidence="4">
    <location>
        <begin position="100"/>
        <end position="203"/>
    </location>
</feature>
<dbReference type="PANTHER" id="PTHR24045">
    <property type="match status" value="1"/>
</dbReference>
<dbReference type="OrthoDB" id="9776077at2"/>
<dbReference type="RefSeq" id="WP_009115270.1">
    <property type="nucleotide sequence ID" value="NZ_JH165159.1"/>
</dbReference>
<keyword evidence="3" id="KW-0270">Exopolysaccharide synthesis</keyword>
<dbReference type="EMBL" id="AGAZ01000004">
    <property type="protein sequence ID" value="EGZ51261.1"/>
    <property type="molecule type" value="Genomic_DNA"/>
</dbReference>
<dbReference type="GO" id="GO:0016772">
    <property type="term" value="F:transferase activity, transferring phosphorus-containing groups"/>
    <property type="evidence" value="ECO:0007669"/>
    <property type="project" value="InterPro"/>
</dbReference>
<dbReference type="PANTHER" id="PTHR24045:SF0">
    <property type="entry name" value="N-ACETYLGLUCOSAMINE-1-PHOSPHOTRANSFERASE SUBUNITS ALPHA_BETA"/>
    <property type="match status" value="1"/>
</dbReference>
<dbReference type="STRING" id="1030841.HMPREF9370_0123"/>
<organism evidence="5 6">
    <name type="scientific">Neisseria wadsworthii 9715</name>
    <dbReference type="NCBI Taxonomy" id="1030841"/>
    <lineage>
        <taxon>Bacteria</taxon>
        <taxon>Pseudomonadati</taxon>
        <taxon>Pseudomonadota</taxon>
        <taxon>Betaproteobacteria</taxon>
        <taxon>Neisseriales</taxon>
        <taxon>Neisseriaceae</taxon>
        <taxon>Neisseria</taxon>
    </lineage>
</organism>
<dbReference type="EC" id="2.7.-.-" evidence="5"/>
<dbReference type="GO" id="GO:0000271">
    <property type="term" value="P:polysaccharide biosynthetic process"/>
    <property type="evidence" value="ECO:0007669"/>
    <property type="project" value="UniProtKB-KW"/>
</dbReference>
<evidence type="ECO:0000256" key="3">
    <source>
        <dbReference type="ARBA" id="ARBA00023169"/>
    </source>
</evidence>
<evidence type="ECO:0000256" key="2">
    <source>
        <dbReference type="ARBA" id="ARBA00022679"/>
    </source>
</evidence>
<dbReference type="Proteomes" id="UP000005336">
    <property type="component" value="Unassembled WGS sequence"/>
</dbReference>
<reference evidence="5 6" key="1">
    <citation type="submission" date="2011-06" db="EMBL/GenBank/DDBJ databases">
        <authorList>
            <person name="Muzny D."/>
            <person name="Qin X."/>
            <person name="Deng J."/>
            <person name="Jiang H."/>
            <person name="Liu Y."/>
            <person name="Qu J."/>
            <person name="Song X.-Z."/>
            <person name="Zhang L."/>
            <person name="Thornton R."/>
            <person name="Coyle M."/>
            <person name="Francisco L."/>
            <person name="Jackson L."/>
            <person name="Javaid M."/>
            <person name="Korchina V."/>
            <person name="Kovar C."/>
            <person name="Mata R."/>
            <person name="Mathew T."/>
            <person name="Ngo R."/>
            <person name="Nguyen L."/>
            <person name="Nguyen N."/>
            <person name="Okwuonu G."/>
            <person name="Ongeri F."/>
            <person name="Pham C."/>
            <person name="Simmons D."/>
            <person name="Wilczek-Boney K."/>
            <person name="Hale W."/>
            <person name="Jakkamsetti A."/>
            <person name="Pham P."/>
            <person name="Ruth R."/>
            <person name="San Lucas F."/>
            <person name="Warren J."/>
            <person name="Zhang J."/>
            <person name="Zhao Z."/>
            <person name="Zhou C."/>
            <person name="Zhu D."/>
            <person name="Lee S."/>
            <person name="Bess C."/>
            <person name="Blankenburg K."/>
            <person name="Forbes L."/>
            <person name="Fu Q."/>
            <person name="Gubbala S."/>
            <person name="Hirani K."/>
            <person name="Jayaseelan J.C."/>
            <person name="Lara F."/>
            <person name="Munidasa M."/>
            <person name="Palculict T."/>
            <person name="Patil S."/>
            <person name="Pu L.-L."/>
            <person name="Saada N."/>
            <person name="Tang L."/>
            <person name="Weissenberger G."/>
            <person name="Zhu Y."/>
            <person name="Hemphill L."/>
            <person name="Shang Y."/>
            <person name="Youmans B."/>
            <person name="Ayvaz T."/>
            <person name="Ross M."/>
            <person name="Santibanez J."/>
            <person name="Aqrawi P."/>
            <person name="Gross S."/>
            <person name="Joshi V."/>
            <person name="Fowler G."/>
            <person name="Nazareth L."/>
            <person name="Reid J."/>
            <person name="Worley K."/>
            <person name="Petrosino J."/>
            <person name="Highlander S."/>
            <person name="Gibbs R."/>
        </authorList>
    </citation>
    <scope>NUCLEOTIDE SEQUENCE [LARGE SCALE GENOMIC DNA]</scope>
    <source>
        <strain evidence="5 6">9715</strain>
    </source>
</reference>
<evidence type="ECO:0000313" key="5">
    <source>
        <dbReference type="EMBL" id="EGZ51261.1"/>
    </source>
</evidence>
<sequence>MKKIKKFINHPGIFFRDYLNKKHPIINNEQYIIQSEESIVIKNETELLKQDALIYPYSSVGIDVVFTWVDNQDINWQNNFMKHVNKNTASSGLYANDQARFSNHNELFYSVQSVKYFMPWVRHIYIVTDNQTPDWLSPTDSKIKIIDHKEIIDNSFLPTFNSHVIEAHLHNISGLSEHFIYFNDDVFAARSLLPQHFFRSNGIASIFVAKKSLNAMRNKGIMTPTLSASLNSIELLSKYYSVQIDTPLVHTYVPLRKSVYEKAWNIFNTEIKAFLHNKFRTNQDLNLATFLIPWLMYLDGQSFMAHEICYYFNIRSPHAETQYRALLQLKQSGSAPHSFCANDFNSQNQIDNYQEKLINTLKQYFDFS</sequence>
<evidence type="ECO:0000313" key="6">
    <source>
        <dbReference type="Proteomes" id="UP000005336"/>
    </source>
</evidence>